<evidence type="ECO:0000256" key="1">
    <source>
        <dbReference type="SAM" id="MobiDB-lite"/>
    </source>
</evidence>
<feature type="region of interest" description="Disordered" evidence="1">
    <location>
        <begin position="669"/>
        <end position="709"/>
    </location>
</feature>
<dbReference type="KEGG" id="xyk:GT347_18305"/>
<dbReference type="RefSeq" id="WP_160553569.1">
    <property type="nucleotide sequence ID" value="NZ_CP047650.1"/>
</dbReference>
<organism evidence="2 3">
    <name type="scientific">Xylophilus rhododendri</name>
    <dbReference type="NCBI Taxonomy" id="2697032"/>
    <lineage>
        <taxon>Bacteria</taxon>
        <taxon>Pseudomonadati</taxon>
        <taxon>Pseudomonadota</taxon>
        <taxon>Betaproteobacteria</taxon>
        <taxon>Burkholderiales</taxon>
        <taxon>Xylophilus</taxon>
    </lineage>
</organism>
<accession>A0A857JAK0</accession>
<dbReference type="Proteomes" id="UP000464787">
    <property type="component" value="Chromosome"/>
</dbReference>
<evidence type="ECO:0000313" key="3">
    <source>
        <dbReference type="Proteomes" id="UP000464787"/>
    </source>
</evidence>
<evidence type="ECO:0000313" key="2">
    <source>
        <dbReference type="EMBL" id="QHI99758.1"/>
    </source>
</evidence>
<sequence>MPAPPPWPARDAAGAPAAAFQPVPKPRKSDRLMPRPADVAWALAKLPEELNSVPAVLAAVGQALSARGLATSCRHLRAWIALARPDLFAEQWPGLRELFDQALATCRREPWRLEDSAGFRQLIAQCAQAHELAPNHFLATHESALAHRLIFEVAQRAPSRKEMCMLMGTQFSLRLARGREHITPHAQAISECVAAMAREGFATTDAEITVLLLRRQIRLNSRQLKDLPLAVPGIAHSDRWFHPPEDAPDKYFVFRMDDPGAWLFRGVAPIGIEGTGQPSFARHLVTTEPAGCSTARCQALLAAWAPLLERTVVALQIERFLRSGWLLDRGADRLVVNPELVCGWLRRRILAGWPPHQPPAVAPAPPPPADREPDAFDDEADIDTVPIPRYGIAHTRAVFEMLASCDAAGLAALVTDDYLGREIFDFRKISQALASHRPAVGRAAIVFILQGHTPGSIGRTLAAAQWRLENSSSEQLAINLAALRSRMPLLAFAKRCTIARWINLIDPQHWCSTGFLQHYIRTLPIDEQRAARTLDAMIRDERILLFANRDCSGVHTSTLRTHLGLMGIGVDANRLKLLLKERREQIRVVRQEFIPPAGWRTRLQQQLRVQELMCTLGLQRGGRMPSWKTYMKAFQATFCARRGQPPLRFSGICAMLGYSELALELEPRMLRGQSPKRPAEDPESPPSARRARHDGPPAAGPPDPGPRLG</sequence>
<dbReference type="AlphaFoldDB" id="A0A857JAK0"/>
<feature type="compositionally biased region" description="Pro residues" evidence="1">
    <location>
        <begin position="356"/>
        <end position="368"/>
    </location>
</feature>
<gene>
    <name evidence="2" type="ORF">GT347_18305</name>
</gene>
<proteinExistence type="predicted"/>
<feature type="region of interest" description="Disordered" evidence="1">
    <location>
        <begin position="356"/>
        <end position="377"/>
    </location>
</feature>
<feature type="compositionally biased region" description="Pro residues" evidence="1">
    <location>
        <begin position="698"/>
        <end position="709"/>
    </location>
</feature>
<reference evidence="2 3" key="1">
    <citation type="submission" date="2020-01" db="EMBL/GenBank/DDBJ databases">
        <title>Genome sequencing of strain KACC 21265.</title>
        <authorList>
            <person name="Heo J."/>
            <person name="Kim S.-J."/>
            <person name="Kim J.-S."/>
            <person name="Hong S.-B."/>
            <person name="Kwon S.-W."/>
        </authorList>
    </citation>
    <scope>NUCLEOTIDE SEQUENCE [LARGE SCALE GENOMIC DNA]</scope>
    <source>
        <strain evidence="2 3">KACC 21265</strain>
    </source>
</reference>
<name>A0A857JAK0_9BURK</name>
<dbReference type="EMBL" id="CP047650">
    <property type="protein sequence ID" value="QHI99758.1"/>
    <property type="molecule type" value="Genomic_DNA"/>
</dbReference>
<keyword evidence="3" id="KW-1185">Reference proteome</keyword>
<feature type="region of interest" description="Disordered" evidence="1">
    <location>
        <begin position="1"/>
        <end position="31"/>
    </location>
</feature>
<protein>
    <submittedName>
        <fullName evidence="2">Uncharacterized protein</fullName>
    </submittedName>
</protein>
<feature type="compositionally biased region" description="Low complexity" evidence="1">
    <location>
        <begin position="9"/>
        <end position="22"/>
    </location>
</feature>